<dbReference type="InterPro" id="IPR029062">
    <property type="entry name" value="Class_I_gatase-like"/>
</dbReference>
<dbReference type="FunFam" id="3.40.50.880:FF:000030">
    <property type="entry name" value="Gamma-glutamyl-gamma-aminobutyrate hydrolase PuuD"/>
    <property type="match status" value="1"/>
</dbReference>
<dbReference type="AlphaFoldDB" id="A0AAP9Y1Q3"/>
<comment type="catalytic activity">
    <reaction evidence="2">
        <text>4-(gamma-L-glutamylamino)butanoate + H2O = 4-aminobutanoate + L-glutamate</text>
        <dbReference type="Rhea" id="RHEA:19737"/>
        <dbReference type="ChEBI" id="CHEBI:15377"/>
        <dbReference type="ChEBI" id="CHEBI:29985"/>
        <dbReference type="ChEBI" id="CHEBI:58800"/>
        <dbReference type="ChEBI" id="CHEBI:59888"/>
        <dbReference type="EC" id="3.5.1.94"/>
    </reaction>
</comment>
<dbReference type="EC" id="3.5.1.94" evidence="5"/>
<dbReference type="InterPro" id="IPR011697">
    <property type="entry name" value="Peptidase_C26"/>
</dbReference>
<dbReference type="RefSeq" id="WP_015876458.1">
    <property type="nucleotide sequence ID" value="NZ_CP021074.1"/>
</dbReference>
<dbReference type="CDD" id="cd01745">
    <property type="entry name" value="GATase1_2"/>
    <property type="match status" value="1"/>
</dbReference>
<keyword evidence="10" id="KW-1185">Reference proteome</keyword>
<dbReference type="PROSITE" id="PS51273">
    <property type="entry name" value="GATASE_TYPE_1"/>
    <property type="match status" value="1"/>
</dbReference>
<dbReference type="Gene3D" id="3.40.50.880">
    <property type="match status" value="1"/>
</dbReference>
<dbReference type="GeneID" id="45698650"/>
<dbReference type="Proteomes" id="UP000594892">
    <property type="component" value="Chromosome 2"/>
</dbReference>
<evidence type="ECO:0000256" key="2">
    <source>
        <dbReference type="ARBA" id="ARBA00052718"/>
    </source>
</evidence>
<dbReference type="PANTHER" id="PTHR43235:SF1">
    <property type="entry name" value="GLUTAMINE AMIDOTRANSFERASE PB2B2.05-RELATED"/>
    <property type="match status" value="1"/>
</dbReference>
<dbReference type="SUPFAM" id="SSF52317">
    <property type="entry name" value="Class I glutamine amidotransferase-like"/>
    <property type="match status" value="1"/>
</dbReference>
<dbReference type="GO" id="GO:0033969">
    <property type="term" value="F:gamma-glutamyl-gamma-aminobutyrate hydrolase activity"/>
    <property type="evidence" value="ECO:0007669"/>
    <property type="project" value="UniProtKB-EC"/>
</dbReference>
<name>A0AAP9Y1Q3_BURGL</name>
<dbReference type="Pfam" id="PF07722">
    <property type="entry name" value="Peptidase_C26"/>
    <property type="match status" value="1"/>
</dbReference>
<dbReference type="Proteomes" id="UP001056386">
    <property type="component" value="Chromosome 1"/>
</dbReference>
<comment type="similarity">
    <text evidence="1">Belongs to the peptidase C26 family.</text>
</comment>
<evidence type="ECO:0000256" key="1">
    <source>
        <dbReference type="ARBA" id="ARBA00011083"/>
    </source>
</evidence>
<evidence type="ECO:0000313" key="7">
    <source>
        <dbReference type="EMBL" id="QPQ92896.1"/>
    </source>
</evidence>
<evidence type="ECO:0000313" key="10">
    <source>
        <dbReference type="Proteomes" id="UP001056386"/>
    </source>
</evidence>
<evidence type="ECO:0000313" key="8">
    <source>
        <dbReference type="EMBL" id="USS45154.1"/>
    </source>
</evidence>
<proteinExistence type="inferred from homology"/>
<organism evidence="7 9">
    <name type="scientific">Burkholderia glumae</name>
    <name type="common">Pseudomonas glumae</name>
    <dbReference type="NCBI Taxonomy" id="337"/>
    <lineage>
        <taxon>Bacteria</taxon>
        <taxon>Pseudomonadati</taxon>
        <taxon>Pseudomonadota</taxon>
        <taxon>Betaproteobacteria</taxon>
        <taxon>Burkholderiales</taxon>
        <taxon>Burkholderiaceae</taxon>
        <taxon>Burkholderia</taxon>
    </lineage>
</organism>
<dbReference type="InterPro" id="IPR044668">
    <property type="entry name" value="PuuD-like"/>
</dbReference>
<keyword evidence="7" id="KW-0378">Hydrolase</keyword>
<feature type="region of interest" description="Disordered" evidence="6">
    <location>
        <begin position="1"/>
        <end position="28"/>
    </location>
</feature>
<evidence type="ECO:0000256" key="4">
    <source>
        <dbReference type="ARBA" id="ARBA00060634"/>
    </source>
</evidence>
<gene>
    <name evidence="7" type="ORF">I6H06_28110</name>
    <name evidence="8" type="ORF">NFI99_26555</name>
</gene>
<sequence length="260" mass="27054">MSRSRTSCRPVVAVSADRGMAGPHPSHSAGEKYLDAVVDGAGALAFVLPALGERQPIPDLLAALDGLLLTGSYSNLEPQRYHGPASAPGTLHDPARDATVLPLARAAIAAGVPVLALCRGLQELNVTFGGTLHPRLHEVPGLADHREDKTAPLAAQYGPAHAVRLVPGGLLARLAGGAAEVQVNSLHAQGIDRLGEGLLVEAVAPDGLIEAVSVRDAPGFVLGVQWHPEWQFAQHPLSRAIFAAFGEACRARRRKAAEAA</sequence>
<comment type="function">
    <text evidence="3">Involved in the breakdown of putrescine via hydrolysis of the gamma-glutamyl linkage of gamma-glutamyl-gamma-aminobutyrate.</text>
</comment>
<protein>
    <recommendedName>
        <fullName evidence="5">gamma-glutamyl-gamma-aminobutyrate hydrolase</fullName>
        <ecNumber evidence="5">3.5.1.94</ecNumber>
    </recommendedName>
</protein>
<dbReference type="EMBL" id="CP065601">
    <property type="protein sequence ID" value="QPQ92896.1"/>
    <property type="molecule type" value="Genomic_DNA"/>
</dbReference>
<reference evidence="7 9" key="1">
    <citation type="submission" date="2020-12" db="EMBL/GenBank/DDBJ databases">
        <title>FDA dAtabase for Regulatory Grade micrObial Sequences (FDA-ARGOS): Supporting development and validation of Infectious Disease Dx tests.</title>
        <authorList>
            <person name="Minogue T."/>
            <person name="Wolcott M."/>
            <person name="Wasieloski L."/>
            <person name="Aguilar W."/>
            <person name="Moore D."/>
            <person name="Jaissle J."/>
            <person name="Tallon L."/>
            <person name="Sadzewicz L."/>
            <person name="Zhao X."/>
            <person name="Boylan J."/>
            <person name="Ott S."/>
            <person name="Bowen H."/>
            <person name="Vavikolanu K."/>
            <person name="Mehta A."/>
            <person name="Aluvathingal J."/>
            <person name="Nadendla S."/>
            <person name="Yan Y."/>
            <person name="Sichtig H."/>
        </authorList>
    </citation>
    <scope>NUCLEOTIDE SEQUENCE [LARGE SCALE GENOMIC DNA]</scope>
    <source>
        <strain evidence="7 9">FDAARGOS_949</strain>
    </source>
</reference>
<dbReference type="GO" id="GO:0006598">
    <property type="term" value="P:polyamine catabolic process"/>
    <property type="evidence" value="ECO:0007669"/>
    <property type="project" value="TreeGrafter"/>
</dbReference>
<dbReference type="GO" id="GO:0005829">
    <property type="term" value="C:cytosol"/>
    <property type="evidence" value="ECO:0007669"/>
    <property type="project" value="TreeGrafter"/>
</dbReference>
<dbReference type="PANTHER" id="PTHR43235">
    <property type="entry name" value="GLUTAMINE AMIDOTRANSFERASE PB2B2.05-RELATED"/>
    <property type="match status" value="1"/>
</dbReference>
<reference evidence="8" key="2">
    <citation type="submission" date="2022-06" db="EMBL/GenBank/DDBJ databases">
        <title>Draft genome sequence of Burkholderia glumae strain GR20004 isolated from rice panicle showing bacterial panicle blight.</title>
        <authorList>
            <person name="Choi S.Y."/>
            <person name="Lee Y.H."/>
        </authorList>
    </citation>
    <scope>NUCLEOTIDE SEQUENCE</scope>
    <source>
        <strain evidence="8">GR20004</strain>
    </source>
</reference>
<evidence type="ECO:0000313" key="9">
    <source>
        <dbReference type="Proteomes" id="UP000594892"/>
    </source>
</evidence>
<comment type="pathway">
    <text evidence="4">Amine and polyamine degradation; putrescine degradation; 4-aminobutanoate from putrescine: step 4/4.</text>
</comment>
<accession>A0AAP9Y1Q3</accession>
<evidence type="ECO:0000256" key="5">
    <source>
        <dbReference type="ARBA" id="ARBA00066788"/>
    </source>
</evidence>
<dbReference type="EMBL" id="CP099587">
    <property type="protein sequence ID" value="USS45154.1"/>
    <property type="molecule type" value="Genomic_DNA"/>
</dbReference>
<evidence type="ECO:0000256" key="6">
    <source>
        <dbReference type="SAM" id="MobiDB-lite"/>
    </source>
</evidence>
<evidence type="ECO:0000256" key="3">
    <source>
        <dbReference type="ARBA" id="ARBA00055068"/>
    </source>
</evidence>